<accession>A0ABP0RD54</accession>
<comment type="caution">
    <text evidence="1">The sequence shown here is derived from an EMBL/GenBank/DDBJ whole genome shotgun (WGS) entry which is preliminary data.</text>
</comment>
<gene>
    <name evidence="1" type="ORF">SCF082_LOCUS45824</name>
</gene>
<dbReference type="Proteomes" id="UP001642464">
    <property type="component" value="Unassembled WGS sequence"/>
</dbReference>
<feature type="non-terminal residue" evidence="1">
    <location>
        <position position="448"/>
    </location>
</feature>
<name>A0ABP0RD54_9DINO</name>
<protein>
    <submittedName>
        <fullName evidence="1">FO synthase subunit 1</fullName>
    </submittedName>
</protein>
<reference evidence="1 2" key="1">
    <citation type="submission" date="2024-02" db="EMBL/GenBank/DDBJ databases">
        <authorList>
            <person name="Chen Y."/>
            <person name="Shah S."/>
            <person name="Dougan E. K."/>
            <person name="Thang M."/>
            <person name="Chan C."/>
        </authorList>
    </citation>
    <scope>NUCLEOTIDE SEQUENCE [LARGE SCALE GENOMIC DNA]</scope>
</reference>
<organism evidence="1 2">
    <name type="scientific">Durusdinium trenchii</name>
    <dbReference type="NCBI Taxonomy" id="1381693"/>
    <lineage>
        <taxon>Eukaryota</taxon>
        <taxon>Sar</taxon>
        <taxon>Alveolata</taxon>
        <taxon>Dinophyceae</taxon>
        <taxon>Suessiales</taxon>
        <taxon>Symbiodiniaceae</taxon>
        <taxon>Durusdinium</taxon>
    </lineage>
</organism>
<evidence type="ECO:0000313" key="2">
    <source>
        <dbReference type="Proteomes" id="UP001642464"/>
    </source>
</evidence>
<sequence length="448" mass="48968">MTLYPPGAAYVKSAFHVLASVTAMSPQHCGFIMLPVLQKQTTDIARIKHRRTIEDHLVKGNMSIGQETTVFYVKPDAGPRDGRPLAHVCLMTTHNSYSDTPWMEADPVTAGRVGPFPLIRISDMLGYDEATRPSASARVEQRGVPCGQALMKSLVGGMDIRDTDKLVWFDIAPNRHAEHARAALQTLLAKDGDSKKFVYVGFVRDEKITDLRAALESQVYESWEACPVQFNEGSEERAEIAALQAEFEKEFGGTSPGSTKGGDAHRASALCDFSIDEGLRPLDCKRVVDLPAKPISDFSDERLGAVAGKGGKPTMVLTKDFHVWLLNSTSEAMEMDAGELFGFGTGQYQNQVVSRESEETLGLAWRLASDRNIVSHEKTPTALCQLMRKCAVEQGLADLELEFHVLAGKMHPATVQVNSSPPKILPVKPKVYLLAKLTIPAASCVDLS</sequence>
<keyword evidence="2" id="KW-1185">Reference proteome</keyword>
<evidence type="ECO:0000313" key="1">
    <source>
        <dbReference type="EMBL" id="CAK9097688.1"/>
    </source>
</evidence>
<dbReference type="EMBL" id="CAXAMM010041160">
    <property type="protein sequence ID" value="CAK9097688.1"/>
    <property type="molecule type" value="Genomic_DNA"/>
</dbReference>
<proteinExistence type="predicted"/>